<dbReference type="Pfam" id="PF10095">
    <property type="entry name" value="DUF2333"/>
    <property type="match status" value="1"/>
</dbReference>
<dbReference type="RefSeq" id="WP_112147497.1">
    <property type="nucleotide sequence ID" value="NZ_PGTO01000045.1"/>
</dbReference>
<dbReference type="Proteomes" id="UP000251075">
    <property type="component" value="Unassembled WGS sequence"/>
</dbReference>
<keyword evidence="1" id="KW-0812">Transmembrane</keyword>
<gene>
    <name evidence="2" type="ORF">CU669_20755</name>
</gene>
<proteinExistence type="predicted"/>
<keyword evidence="3" id="KW-1185">Reference proteome</keyword>
<feature type="transmembrane region" description="Helical" evidence="1">
    <location>
        <begin position="29"/>
        <end position="51"/>
    </location>
</feature>
<dbReference type="EMBL" id="PGTO01000045">
    <property type="protein sequence ID" value="RAU19994.1"/>
    <property type="molecule type" value="Genomic_DNA"/>
</dbReference>
<sequence length="340" mass="37603">MMMAPLKALKTKIGDIKDALIDWFVDAGIIAKLAIGGIAAAVAIFFALFIYEYRIDDDPSLKPSPQHAVEGGSKAVTMAATLMDLETQHWAPNKLWFYPIAHSSNMIAYQKGIQYAVAQWATQMTDFLGRERGSGEADPNLVAAKGLLNYDPTAFMLPSAVSQYRDGIGNLDDYNRRLAHGQAKYDKIASSLSDFLIKVGKDMGSQSGTIELTVLSPDDFTEAEKQRLTDNQRRVLSSNGGYFDGRSSQVFFATKGRMYAYYVILNALGEDFHDVIVAKGAEAHWQNMLVSLRSGASFYKFFIANGAGGSYFIPSDLAYQGFFLLRFDKQLQEVADILNR</sequence>
<evidence type="ECO:0000313" key="2">
    <source>
        <dbReference type="EMBL" id="RAU19994.1"/>
    </source>
</evidence>
<dbReference type="InterPro" id="IPR016936">
    <property type="entry name" value="UCP029693"/>
</dbReference>
<protein>
    <recommendedName>
        <fullName evidence="4">DUF2333 domain-containing protein</fullName>
    </recommendedName>
</protein>
<keyword evidence="1" id="KW-0472">Membrane</keyword>
<name>A0A364NSF7_9PROT</name>
<keyword evidence="1" id="KW-1133">Transmembrane helix</keyword>
<accession>A0A364NSF7</accession>
<organism evidence="2 3">
    <name type="scientific">Paramagnetospirillum kuznetsovii</name>
    <dbReference type="NCBI Taxonomy" id="2053833"/>
    <lineage>
        <taxon>Bacteria</taxon>
        <taxon>Pseudomonadati</taxon>
        <taxon>Pseudomonadota</taxon>
        <taxon>Alphaproteobacteria</taxon>
        <taxon>Rhodospirillales</taxon>
        <taxon>Magnetospirillaceae</taxon>
        <taxon>Paramagnetospirillum</taxon>
    </lineage>
</organism>
<dbReference type="AlphaFoldDB" id="A0A364NSF7"/>
<reference evidence="2 3" key="1">
    <citation type="submission" date="2017-11" db="EMBL/GenBank/DDBJ databases">
        <title>Draft genome sequence of magnetotactic bacterium Magnetospirillum kuznetsovii LBB-42.</title>
        <authorList>
            <person name="Grouzdev D.S."/>
            <person name="Rysina M.S."/>
            <person name="Baslerov R.V."/>
            <person name="Koziaeva V."/>
        </authorList>
    </citation>
    <scope>NUCLEOTIDE SEQUENCE [LARGE SCALE GENOMIC DNA]</scope>
    <source>
        <strain evidence="2 3">LBB-42</strain>
    </source>
</reference>
<dbReference type="OrthoDB" id="7594726at2"/>
<evidence type="ECO:0008006" key="4">
    <source>
        <dbReference type="Google" id="ProtNLM"/>
    </source>
</evidence>
<evidence type="ECO:0000256" key="1">
    <source>
        <dbReference type="SAM" id="Phobius"/>
    </source>
</evidence>
<evidence type="ECO:0000313" key="3">
    <source>
        <dbReference type="Proteomes" id="UP000251075"/>
    </source>
</evidence>
<comment type="caution">
    <text evidence="2">The sequence shown here is derived from an EMBL/GenBank/DDBJ whole genome shotgun (WGS) entry which is preliminary data.</text>
</comment>